<keyword evidence="1" id="KW-0472">Membrane</keyword>
<dbReference type="PANTHER" id="PTHR34980">
    <property type="entry name" value="INNER MEMBRANE PROTEIN-RELATED-RELATED"/>
    <property type="match status" value="1"/>
</dbReference>
<keyword evidence="1" id="KW-0812">Transmembrane</keyword>
<dbReference type="InterPro" id="IPR008523">
    <property type="entry name" value="DUF805"/>
</dbReference>
<dbReference type="EMBL" id="SMLW01000672">
    <property type="protein sequence ID" value="MTI28767.1"/>
    <property type="molecule type" value="Genomic_DNA"/>
</dbReference>
<gene>
    <name evidence="2" type="ORF">E1163_27660</name>
</gene>
<sequence>MYWYLTVFKKYSKFYGRARRKEFWMFMLFNMLALILAMITDVNAGTVFIEPGFGLFSIIYMVVAFVPTMAVGVRRLHDIGEGGQLLLLGLVPLLGAAWLLILLAKDGNPGGGNQYGRCQK</sequence>
<evidence type="ECO:0000256" key="1">
    <source>
        <dbReference type="SAM" id="Phobius"/>
    </source>
</evidence>
<feature type="transmembrane region" description="Helical" evidence="1">
    <location>
        <begin position="85"/>
        <end position="104"/>
    </location>
</feature>
<protein>
    <submittedName>
        <fullName evidence="2">DUF805 domain-containing protein</fullName>
    </submittedName>
</protein>
<comment type="caution">
    <text evidence="2">The sequence shown here is derived from an EMBL/GenBank/DDBJ whole genome shotgun (WGS) entry which is preliminary data.</text>
</comment>
<keyword evidence="1" id="KW-1133">Transmembrane helix</keyword>
<proteinExistence type="predicted"/>
<dbReference type="Pfam" id="PF05656">
    <property type="entry name" value="DUF805"/>
    <property type="match status" value="1"/>
</dbReference>
<reference evidence="2 3" key="1">
    <citation type="submission" date="2019-02" db="EMBL/GenBank/DDBJ databases">
        <authorList>
            <person name="Goldberg S.R."/>
            <person name="Haltli B.A."/>
            <person name="Correa H."/>
            <person name="Russell K.G."/>
        </authorList>
    </citation>
    <scope>NUCLEOTIDE SEQUENCE [LARGE SCALE GENOMIC DNA]</scope>
    <source>
        <strain evidence="2 3">JCM 16186</strain>
    </source>
</reference>
<keyword evidence="3" id="KW-1185">Reference proteome</keyword>
<evidence type="ECO:0000313" key="3">
    <source>
        <dbReference type="Proteomes" id="UP000798808"/>
    </source>
</evidence>
<dbReference type="PANTHER" id="PTHR34980:SF2">
    <property type="entry name" value="INNER MEMBRANE PROTEIN YHAH-RELATED"/>
    <property type="match status" value="1"/>
</dbReference>
<dbReference type="RefSeq" id="WP_155176614.1">
    <property type="nucleotide sequence ID" value="NZ_BAAAFL010000012.1"/>
</dbReference>
<name>A0ABW9RYI3_9BACT</name>
<organism evidence="2 3">
    <name type="scientific">Fulvivirga kasyanovii</name>
    <dbReference type="NCBI Taxonomy" id="396812"/>
    <lineage>
        <taxon>Bacteria</taxon>
        <taxon>Pseudomonadati</taxon>
        <taxon>Bacteroidota</taxon>
        <taxon>Cytophagia</taxon>
        <taxon>Cytophagales</taxon>
        <taxon>Fulvivirgaceae</taxon>
        <taxon>Fulvivirga</taxon>
    </lineage>
</organism>
<dbReference type="Proteomes" id="UP000798808">
    <property type="component" value="Unassembled WGS sequence"/>
</dbReference>
<evidence type="ECO:0000313" key="2">
    <source>
        <dbReference type="EMBL" id="MTI28767.1"/>
    </source>
</evidence>
<feature type="transmembrane region" description="Helical" evidence="1">
    <location>
        <begin position="54"/>
        <end position="73"/>
    </location>
</feature>
<accession>A0ABW9RYI3</accession>